<dbReference type="InterPro" id="IPR000340">
    <property type="entry name" value="Dual-sp_phosphatase_cat-dom"/>
</dbReference>
<dbReference type="InterPro" id="IPR016130">
    <property type="entry name" value="Tyr_Pase_AS"/>
</dbReference>
<dbReference type="EC" id="3.1.3.27" evidence="11"/>
<dbReference type="PANTHER" id="PTHR46712:SF1">
    <property type="entry name" value="PHOSPHATIDYLGLYCEROPHOSPHATASE AND PROTEIN-TYROSINE PHOSPHATASE 1"/>
    <property type="match status" value="1"/>
</dbReference>
<gene>
    <name evidence="20" type="ORF">SNE40_016705</name>
</gene>
<keyword evidence="7" id="KW-0472">Membrane</keyword>
<keyword evidence="4" id="KW-0378">Hydrolase</keyword>
<name>A0AAN8JC31_PATCE</name>
<comment type="subcellular location">
    <subcellularLocation>
        <location evidence="1">Membrane</location>
    </subcellularLocation>
</comment>
<comment type="pathway">
    <text evidence="2">Lipid metabolism.</text>
</comment>
<evidence type="ECO:0000256" key="11">
    <source>
        <dbReference type="ARBA" id="ARBA00024224"/>
    </source>
</evidence>
<reference evidence="20 21" key="1">
    <citation type="submission" date="2024-01" db="EMBL/GenBank/DDBJ databases">
        <title>The genome of the rayed Mediterranean limpet Patella caerulea (Linnaeus, 1758).</title>
        <authorList>
            <person name="Anh-Thu Weber A."/>
            <person name="Halstead-Nussloch G."/>
        </authorList>
    </citation>
    <scope>NUCLEOTIDE SEQUENCE [LARGE SCALE GENOMIC DNA]</scope>
    <source>
        <strain evidence="20">AATW-2023a</strain>
        <tissue evidence="20">Whole specimen</tissue>
    </source>
</reference>
<dbReference type="InterPro" id="IPR000387">
    <property type="entry name" value="Tyr_Pase_dom"/>
</dbReference>
<evidence type="ECO:0000256" key="15">
    <source>
        <dbReference type="ARBA" id="ARBA00052632"/>
    </source>
</evidence>
<evidence type="ECO:0000256" key="4">
    <source>
        <dbReference type="ARBA" id="ARBA00022801"/>
    </source>
</evidence>
<dbReference type="Gene3D" id="3.90.190.10">
    <property type="entry name" value="Protein tyrosine phosphatase superfamily"/>
    <property type="match status" value="1"/>
</dbReference>
<sequence length="182" mass="21089">MLSVLSRIVFYPTLAFNGFMTRISNRQWYNRIDDTVVLGALPVKWISKQLIEEENIGGVISLNQEFELKRFVYTLEEWKQLSVTQLKIPTLDYIGAPSTADLKRGVDFILEHKKDQKSVYVHCKAGRTRSTTVVACYLMTVNNLSPEESLNFIKDKRPHVVLREPQYKALESYKQMLENSVK</sequence>
<evidence type="ECO:0000256" key="12">
    <source>
        <dbReference type="ARBA" id="ARBA00050944"/>
    </source>
</evidence>
<dbReference type="PANTHER" id="PTHR46712">
    <property type="entry name" value="PHOSPHATIDYLGLYCEROPHOSPHATASE AND PROTEIN-TYROSINE PHOSPHATASE 1"/>
    <property type="match status" value="1"/>
</dbReference>
<dbReference type="InterPro" id="IPR044596">
    <property type="entry name" value="PTPMT1-like"/>
</dbReference>
<dbReference type="SUPFAM" id="SSF52799">
    <property type="entry name" value="(Phosphotyrosine protein) phosphatases II"/>
    <property type="match status" value="1"/>
</dbReference>
<evidence type="ECO:0000256" key="2">
    <source>
        <dbReference type="ARBA" id="ARBA00005189"/>
    </source>
</evidence>
<comment type="catalytic activity">
    <reaction evidence="15">
        <text>1,2-di-(9Z-octadecenoyl)-sn-glycero-3-phospho-(1'-sn-glycerol-3'-phosphate) + H2O = 1,2-di-(9Z-octadecenoyl)-sn-glycero-3-phospho-(1'-sn-glycerol) + phosphate</text>
        <dbReference type="Rhea" id="RHEA:42304"/>
        <dbReference type="ChEBI" id="CHEBI:15377"/>
        <dbReference type="ChEBI" id="CHEBI:43474"/>
        <dbReference type="ChEBI" id="CHEBI:75163"/>
        <dbReference type="ChEBI" id="CHEBI:78907"/>
    </reaction>
    <physiologicalReaction direction="left-to-right" evidence="15">
        <dbReference type="Rhea" id="RHEA:42305"/>
    </physiologicalReaction>
</comment>
<evidence type="ECO:0000256" key="16">
    <source>
        <dbReference type="ARBA" id="ARBA00052780"/>
    </source>
</evidence>
<dbReference type="GO" id="GO:0004721">
    <property type="term" value="F:phosphoprotein phosphatase activity"/>
    <property type="evidence" value="ECO:0007669"/>
    <property type="project" value="UniProtKB-KW"/>
</dbReference>
<evidence type="ECO:0000259" key="18">
    <source>
        <dbReference type="PROSITE" id="PS50054"/>
    </source>
</evidence>
<evidence type="ECO:0000256" key="13">
    <source>
        <dbReference type="ARBA" id="ARBA00051818"/>
    </source>
</evidence>
<protein>
    <recommendedName>
        <fullName evidence="17">Phosphatidylglycerophosphatase and protein-tyrosine phosphatase 1</fullName>
        <ecNumber evidence="11">3.1.3.27</ecNumber>
    </recommendedName>
</protein>
<dbReference type="Proteomes" id="UP001347796">
    <property type="component" value="Unassembled WGS sequence"/>
</dbReference>
<keyword evidence="21" id="KW-1185">Reference proteome</keyword>
<dbReference type="InterPro" id="IPR029021">
    <property type="entry name" value="Prot-tyrosine_phosphatase-like"/>
</dbReference>
<dbReference type="GO" id="GO:0016020">
    <property type="term" value="C:membrane"/>
    <property type="evidence" value="ECO:0007669"/>
    <property type="project" value="UniProtKB-SubCell"/>
</dbReference>
<dbReference type="SMART" id="SM00404">
    <property type="entry name" value="PTPc_motif"/>
    <property type="match status" value="1"/>
</dbReference>
<accession>A0AAN8JC31</accession>
<dbReference type="GO" id="GO:0008654">
    <property type="term" value="P:phospholipid biosynthetic process"/>
    <property type="evidence" value="ECO:0007669"/>
    <property type="project" value="UniProtKB-KW"/>
</dbReference>
<comment type="catalytic activity">
    <reaction evidence="13">
        <text>a 1-acyl-2-hexanoyl-sn-glycero-3-phospho-(1D-myo-inositol-5-phosphate) + H2O = a 1-acyl-2-hexanoyl-sn-glycero-3-phospho-(1D-myo-inositol) + phosphate</text>
        <dbReference type="Rhea" id="RHEA:42320"/>
        <dbReference type="ChEBI" id="CHEBI:15377"/>
        <dbReference type="ChEBI" id="CHEBI:43474"/>
        <dbReference type="ChEBI" id="CHEBI:78930"/>
        <dbReference type="ChEBI" id="CHEBI:78931"/>
    </reaction>
    <physiologicalReaction direction="left-to-right" evidence="13">
        <dbReference type="Rhea" id="RHEA:42321"/>
    </physiologicalReaction>
</comment>
<evidence type="ECO:0000256" key="7">
    <source>
        <dbReference type="ARBA" id="ARBA00023136"/>
    </source>
</evidence>
<dbReference type="GO" id="GO:0008962">
    <property type="term" value="F:phosphatidylglycerophosphatase activity"/>
    <property type="evidence" value="ECO:0007669"/>
    <property type="project" value="UniProtKB-EC"/>
</dbReference>
<dbReference type="FunFam" id="3.90.190.10:FF:000060">
    <property type="entry name" value="Phosphatidylglycerophosphatase and protein-tyrosine phosphatase 1"/>
    <property type="match status" value="1"/>
</dbReference>
<keyword evidence="5" id="KW-0904">Protein phosphatase</keyword>
<evidence type="ECO:0000256" key="8">
    <source>
        <dbReference type="ARBA" id="ARBA00023209"/>
    </source>
</evidence>
<comment type="pathway">
    <text evidence="10">Phospholipid metabolism; phosphatidylglycerol biosynthesis; phosphatidylglycerol from CDP-diacylglycerol: step 2/2.</text>
</comment>
<dbReference type="AlphaFoldDB" id="A0AAN8JC31"/>
<evidence type="ECO:0000313" key="20">
    <source>
        <dbReference type="EMBL" id="KAK6173211.1"/>
    </source>
</evidence>
<keyword evidence="9" id="KW-1208">Phospholipid metabolism</keyword>
<dbReference type="InterPro" id="IPR042165">
    <property type="entry name" value="PTPMT1"/>
</dbReference>
<proteinExistence type="predicted"/>
<dbReference type="InterPro" id="IPR003595">
    <property type="entry name" value="Tyr_Pase_cat"/>
</dbReference>
<dbReference type="CDD" id="cd14524">
    <property type="entry name" value="PTPMT1"/>
    <property type="match status" value="1"/>
</dbReference>
<dbReference type="PROSITE" id="PS00383">
    <property type="entry name" value="TYR_PHOSPHATASE_1"/>
    <property type="match status" value="1"/>
</dbReference>
<comment type="caution">
    <text evidence="20">The sequence shown here is derived from an EMBL/GenBank/DDBJ whole genome shotgun (WGS) entry which is preliminary data.</text>
</comment>
<feature type="domain" description="Tyrosine specific protein phosphatases" evidence="19">
    <location>
        <begin position="100"/>
        <end position="168"/>
    </location>
</feature>
<dbReference type="EMBL" id="JAZGQO010000011">
    <property type="protein sequence ID" value="KAK6173211.1"/>
    <property type="molecule type" value="Genomic_DNA"/>
</dbReference>
<evidence type="ECO:0000256" key="9">
    <source>
        <dbReference type="ARBA" id="ARBA00023264"/>
    </source>
</evidence>
<comment type="catalytic activity">
    <reaction evidence="16">
        <text>1,2-dioctanoyl-sn-glycero-3-phospho-(1D-myo-inositol-5-phosphate) + H2O = 1,2-dioctanoyl-sn-glycero-3-phospho-(1D-myo-inositol) + phosphate</text>
        <dbReference type="Rhea" id="RHEA:42308"/>
        <dbReference type="ChEBI" id="CHEBI:15377"/>
        <dbReference type="ChEBI" id="CHEBI:43474"/>
        <dbReference type="ChEBI" id="CHEBI:65221"/>
        <dbReference type="ChEBI" id="CHEBI:78911"/>
    </reaction>
    <physiologicalReaction direction="left-to-right" evidence="16">
        <dbReference type="Rhea" id="RHEA:42309"/>
    </physiologicalReaction>
</comment>
<dbReference type="PROSITE" id="PS50054">
    <property type="entry name" value="TYR_PHOSPHATASE_DUAL"/>
    <property type="match status" value="1"/>
</dbReference>
<dbReference type="PROSITE" id="PS50056">
    <property type="entry name" value="TYR_PHOSPHATASE_2"/>
    <property type="match status" value="1"/>
</dbReference>
<dbReference type="InterPro" id="IPR020422">
    <property type="entry name" value="TYR_PHOSPHATASE_DUAL_dom"/>
</dbReference>
<feature type="domain" description="Tyrosine-protein phosphatase" evidence="18">
    <location>
        <begin position="28"/>
        <end position="179"/>
    </location>
</feature>
<evidence type="ECO:0000256" key="5">
    <source>
        <dbReference type="ARBA" id="ARBA00022912"/>
    </source>
</evidence>
<comment type="catalytic activity">
    <reaction evidence="12">
        <text>a 1,2-diacyl-sn-glycero-3-phospho-(1'-sn-glycero-3'-phosphate) + H2O = a 1,2-diacyl-sn-glycero-3-phospho-(1'-sn-glycerol) + phosphate</text>
        <dbReference type="Rhea" id="RHEA:33751"/>
        <dbReference type="ChEBI" id="CHEBI:15377"/>
        <dbReference type="ChEBI" id="CHEBI:43474"/>
        <dbReference type="ChEBI" id="CHEBI:60110"/>
        <dbReference type="ChEBI" id="CHEBI:64716"/>
        <dbReference type="EC" id="3.1.3.27"/>
    </reaction>
    <physiologicalReaction direction="left-to-right" evidence="12">
        <dbReference type="Rhea" id="RHEA:33752"/>
    </physiologicalReaction>
</comment>
<evidence type="ECO:0000313" key="21">
    <source>
        <dbReference type="Proteomes" id="UP001347796"/>
    </source>
</evidence>
<evidence type="ECO:0000256" key="10">
    <source>
        <dbReference type="ARBA" id="ARBA00024192"/>
    </source>
</evidence>
<dbReference type="GO" id="GO:0004439">
    <property type="term" value="F:phosphatidylinositol-4,5-bisphosphate 5-phosphatase activity"/>
    <property type="evidence" value="ECO:0007669"/>
    <property type="project" value="TreeGrafter"/>
</dbReference>
<comment type="catalytic activity">
    <reaction evidence="14">
        <text>1,2-dibutyryl-sn-glycero-3-phospho-(1D-myo-inositol-5-phosphate) + H2O = 1,2-dibutyryl-sn-glycero-3-phospho-(1D-myo-inositol) + phosphate</text>
        <dbReference type="Rhea" id="RHEA:42584"/>
        <dbReference type="ChEBI" id="CHEBI:15377"/>
        <dbReference type="ChEBI" id="CHEBI:43474"/>
        <dbReference type="ChEBI" id="CHEBI:82605"/>
        <dbReference type="ChEBI" id="CHEBI:82606"/>
    </reaction>
    <physiologicalReaction direction="left-to-right" evidence="14">
        <dbReference type="Rhea" id="RHEA:42585"/>
    </physiologicalReaction>
</comment>
<evidence type="ECO:0000256" key="17">
    <source>
        <dbReference type="ARBA" id="ARBA00069309"/>
    </source>
</evidence>
<evidence type="ECO:0000256" key="3">
    <source>
        <dbReference type="ARBA" id="ARBA00022516"/>
    </source>
</evidence>
<organism evidence="20 21">
    <name type="scientific">Patella caerulea</name>
    <name type="common">Rayed Mediterranean limpet</name>
    <dbReference type="NCBI Taxonomy" id="87958"/>
    <lineage>
        <taxon>Eukaryota</taxon>
        <taxon>Metazoa</taxon>
        <taxon>Spiralia</taxon>
        <taxon>Lophotrochozoa</taxon>
        <taxon>Mollusca</taxon>
        <taxon>Gastropoda</taxon>
        <taxon>Patellogastropoda</taxon>
        <taxon>Patelloidea</taxon>
        <taxon>Patellidae</taxon>
        <taxon>Patella</taxon>
    </lineage>
</organism>
<keyword evidence="8" id="KW-0594">Phospholipid biosynthesis</keyword>
<keyword evidence="3" id="KW-0444">Lipid biosynthesis</keyword>
<keyword evidence="6" id="KW-0443">Lipid metabolism</keyword>
<dbReference type="GO" id="GO:0005737">
    <property type="term" value="C:cytoplasm"/>
    <property type="evidence" value="ECO:0007669"/>
    <property type="project" value="UniProtKB-ARBA"/>
</dbReference>
<evidence type="ECO:0000256" key="14">
    <source>
        <dbReference type="ARBA" id="ARBA00052505"/>
    </source>
</evidence>
<evidence type="ECO:0000259" key="19">
    <source>
        <dbReference type="PROSITE" id="PS50056"/>
    </source>
</evidence>
<evidence type="ECO:0000256" key="6">
    <source>
        <dbReference type="ARBA" id="ARBA00023098"/>
    </source>
</evidence>
<dbReference type="SMART" id="SM00195">
    <property type="entry name" value="DSPc"/>
    <property type="match status" value="1"/>
</dbReference>
<evidence type="ECO:0000256" key="1">
    <source>
        <dbReference type="ARBA" id="ARBA00004370"/>
    </source>
</evidence>
<dbReference type="Pfam" id="PF00782">
    <property type="entry name" value="DSPc"/>
    <property type="match status" value="1"/>
</dbReference>